<organism evidence="7 8">
    <name type="scientific">Muraenolepis orangiensis</name>
    <name type="common">Patagonian moray cod</name>
    <dbReference type="NCBI Taxonomy" id="630683"/>
    <lineage>
        <taxon>Eukaryota</taxon>
        <taxon>Metazoa</taxon>
        <taxon>Chordata</taxon>
        <taxon>Craniata</taxon>
        <taxon>Vertebrata</taxon>
        <taxon>Euteleostomi</taxon>
        <taxon>Actinopterygii</taxon>
        <taxon>Neopterygii</taxon>
        <taxon>Teleostei</taxon>
        <taxon>Neoteleostei</taxon>
        <taxon>Acanthomorphata</taxon>
        <taxon>Zeiogadaria</taxon>
        <taxon>Gadariae</taxon>
        <taxon>Gadiformes</taxon>
        <taxon>Muraenolepidoidei</taxon>
        <taxon>Muraenolepididae</taxon>
        <taxon>Muraenolepis</taxon>
    </lineage>
</organism>
<dbReference type="OrthoDB" id="1751331at2759"/>
<feature type="domain" description="Replication factor A C-terminal" evidence="6">
    <location>
        <begin position="84"/>
        <end position="151"/>
    </location>
</feature>
<evidence type="ECO:0000313" key="8">
    <source>
        <dbReference type="Proteomes" id="UP001148018"/>
    </source>
</evidence>
<protein>
    <recommendedName>
        <fullName evidence="6">Replication factor A C-terminal domain-containing protein</fullName>
    </recommendedName>
</protein>
<evidence type="ECO:0000256" key="1">
    <source>
        <dbReference type="ARBA" id="ARBA00005690"/>
    </source>
</evidence>
<feature type="domain" description="Replication factor A C-terminal" evidence="6">
    <location>
        <begin position="152"/>
        <end position="204"/>
    </location>
</feature>
<dbReference type="Pfam" id="PF08646">
    <property type="entry name" value="Rep_fac-A_C"/>
    <property type="match status" value="2"/>
</dbReference>
<dbReference type="InterPro" id="IPR013955">
    <property type="entry name" value="Rep_factor-A_C"/>
</dbReference>
<keyword evidence="3" id="KW-0863">Zinc-finger</keyword>
<evidence type="ECO:0000256" key="5">
    <source>
        <dbReference type="ARBA" id="ARBA00023125"/>
    </source>
</evidence>
<keyword evidence="4" id="KW-0862">Zinc</keyword>
<sequence>MDHREWCESVVFAVFRDVSDSGACLVWTGGSGRGPRGPRGLSGVRARKAHSPPLYFAEELIIPSPIKTMPRQGFNKQGRRTAEYFSCVATVMYIRKENCMYQACPGPDCSKKVVQQHSGLYRCDKCNREFPNCKPRFLLSANIADFGENHWDENAFDEVFQRVNFTTHIFKTRVKLETYNDESRVKAIVMEIQPVDHRDYSRRLIANIRKMAAC</sequence>
<evidence type="ECO:0000256" key="2">
    <source>
        <dbReference type="ARBA" id="ARBA00022723"/>
    </source>
</evidence>
<gene>
    <name evidence="7" type="ORF">NHX12_010416</name>
</gene>
<comment type="caution">
    <text evidence="7">The sequence shown here is derived from an EMBL/GenBank/DDBJ whole genome shotgun (WGS) entry which is preliminary data.</text>
</comment>
<evidence type="ECO:0000256" key="4">
    <source>
        <dbReference type="ARBA" id="ARBA00022833"/>
    </source>
</evidence>
<dbReference type="GO" id="GO:0008270">
    <property type="term" value="F:zinc ion binding"/>
    <property type="evidence" value="ECO:0007669"/>
    <property type="project" value="UniProtKB-KW"/>
</dbReference>
<keyword evidence="8" id="KW-1185">Reference proteome</keyword>
<accession>A0A9Q0IAE9</accession>
<comment type="similarity">
    <text evidence="1">Belongs to the replication factor A protein 1 family.</text>
</comment>
<dbReference type="Gene3D" id="2.40.50.140">
    <property type="entry name" value="Nucleic acid-binding proteins"/>
    <property type="match status" value="2"/>
</dbReference>
<dbReference type="SUPFAM" id="SSF50249">
    <property type="entry name" value="Nucleic acid-binding proteins"/>
    <property type="match status" value="1"/>
</dbReference>
<proteinExistence type="inferred from homology"/>
<dbReference type="InterPro" id="IPR012340">
    <property type="entry name" value="NA-bd_OB-fold"/>
</dbReference>
<evidence type="ECO:0000259" key="6">
    <source>
        <dbReference type="Pfam" id="PF08646"/>
    </source>
</evidence>
<dbReference type="GO" id="GO:0003677">
    <property type="term" value="F:DNA binding"/>
    <property type="evidence" value="ECO:0007669"/>
    <property type="project" value="UniProtKB-KW"/>
</dbReference>
<keyword evidence="5" id="KW-0238">DNA-binding</keyword>
<dbReference type="Proteomes" id="UP001148018">
    <property type="component" value="Unassembled WGS sequence"/>
</dbReference>
<dbReference type="EMBL" id="JANIIK010000115">
    <property type="protein sequence ID" value="KAJ3589571.1"/>
    <property type="molecule type" value="Genomic_DNA"/>
</dbReference>
<name>A0A9Q0IAE9_9TELE</name>
<reference evidence="7" key="1">
    <citation type="submission" date="2022-07" db="EMBL/GenBank/DDBJ databases">
        <title>Chromosome-level genome of Muraenolepis orangiensis.</title>
        <authorList>
            <person name="Kim J."/>
        </authorList>
    </citation>
    <scope>NUCLEOTIDE SEQUENCE</scope>
    <source>
        <strain evidence="7">KU_S4_2022</strain>
        <tissue evidence="7">Muscle</tissue>
    </source>
</reference>
<evidence type="ECO:0000256" key="3">
    <source>
        <dbReference type="ARBA" id="ARBA00022771"/>
    </source>
</evidence>
<dbReference type="CDD" id="cd04476">
    <property type="entry name" value="RPA1_DBD_C"/>
    <property type="match status" value="1"/>
</dbReference>
<evidence type="ECO:0000313" key="7">
    <source>
        <dbReference type="EMBL" id="KAJ3589571.1"/>
    </source>
</evidence>
<keyword evidence="2" id="KW-0479">Metal-binding</keyword>
<dbReference type="InterPro" id="IPR047192">
    <property type="entry name" value="Euk_RPA1_DBD_C"/>
</dbReference>
<dbReference type="AlphaFoldDB" id="A0A9Q0IAE9"/>